<evidence type="ECO:0000256" key="1">
    <source>
        <dbReference type="SAM" id="MobiDB-lite"/>
    </source>
</evidence>
<evidence type="ECO:0000256" key="2">
    <source>
        <dbReference type="SAM" id="Phobius"/>
    </source>
</evidence>
<name>A0A1D1UNA4_RAMVA</name>
<reference evidence="3 4" key="1">
    <citation type="journal article" date="2016" name="Nat. Commun.">
        <title>Extremotolerant tardigrade genome and improved radiotolerance of human cultured cells by tardigrade-unique protein.</title>
        <authorList>
            <person name="Hashimoto T."/>
            <person name="Horikawa D.D."/>
            <person name="Saito Y."/>
            <person name="Kuwahara H."/>
            <person name="Kozuka-Hata H."/>
            <person name="Shin-I T."/>
            <person name="Minakuchi Y."/>
            <person name="Ohishi K."/>
            <person name="Motoyama A."/>
            <person name="Aizu T."/>
            <person name="Enomoto A."/>
            <person name="Kondo K."/>
            <person name="Tanaka S."/>
            <person name="Hara Y."/>
            <person name="Koshikawa S."/>
            <person name="Sagara H."/>
            <person name="Miura T."/>
            <person name="Yokobori S."/>
            <person name="Miyagawa K."/>
            <person name="Suzuki Y."/>
            <person name="Kubo T."/>
            <person name="Oyama M."/>
            <person name="Kohara Y."/>
            <person name="Fujiyama A."/>
            <person name="Arakawa K."/>
            <person name="Katayama T."/>
            <person name="Toyoda A."/>
            <person name="Kunieda T."/>
        </authorList>
    </citation>
    <scope>NUCLEOTIDE SEQUENCE [LARGE SCALE GENOMIC DNA]</scope>
    <source>
        <strain evidence="3 4">YOKOZUNA-1</strain>
    </source>
</reference>
<dbReference type="AlphaFoldDB" id="A0A1D1UNA4"/>
<feature type="region of interest" description="Disordered" evidence="1">
    <location>
        <begin position="72"/>
        <end position="105"/>
    </location>
</feature>
<organism evidence="3 4">
    <name type="scientific">Ramazzottius varieornatus</name>
    <name type="common">Water bear</name>
    <name type="synonym">Tardigrade</name>
    <dbReference type="NCBI Taxonomy" id="947166"/>
    <lineage>
        <taxon>Eukaryota</taxon>
        <taxon>Metazoa</taxon>
        <taxon>Ecdysozoa</taxon>
        <taxon>Tardigrada</taxon>
        <taxon>Eutardigrada</taxon>
        <taxon>Parachela</taxon>
        <taxon>Hypsibioidea</taxon>
        <taxon>Ramazzottiidae</taxon>
        <taxon>Ramazzottius</taxon>
    </lineage>
</organism>
<sequence>MVFCSEILPNVKISSVGSVRDYGRTTIIDIMSAGFSVGICRILLLFYLFAHLPNDVDGKSITPHRSKEAVFTKSHPAARSVSSNEFDEDPEDFSEDNAAASDDNLFSTTWNPTTAKENLSTTFDTSAASFSPSTPRPRLHYQPVVLTELNWEIIVAVIFGSMAGSMLLTFIVYCMCGRPEEGHLI</sequence>
<proteinExistence type="predicted"/>
<keyword evidence="2" id="KW-0472">Membrane</keyword>
<feature type="transmembrane region" description="Helical" evidence="2">
    <location>
        <begin position="30"/>
        <end position="50"/>
    </location>
</feature>
<keyword evidence="4" id="KW-1185">Reference proteome</keyword>
<evidence type="ECO:0000313" key="4">
    <source>
        <dbReference type="Proteomes" id="UP000186922"/>
    </source>
</evidence>
<dbReference type="OrthoDB" id="10068497at2759"/>
<gene>
    <name evidence="3" type="primary">RvY_01719-1</name>
    <name evidence="3" type="synonym">RvY_01719.1</name>
    <name evidence="3" type="ORF">RvY_01719</name>
</gene>
<dbReference type="EMBL" id="BDGG01000001">
    <property type="protein sequence ID" value="GAU89132.1"/>
    <property type="molecule type" value="Genomic_DNA"/>
</dbReference>
<accession>A0A1D1UNA4</accession>
<keyword evidence="2" id="KW-1133">Transmembrane helix</keyword>
<feature type="compositionally biased region" description="Acidic residues" evidence="1">
    <location>
        <begin position="85"/>
        <end position="95"/>
    </location>
</feature>
<comment type="caution">
    <text evidence="3">The sequence shown here is derived from an EMBL/GenBank/DDBJ whole genome shotgun (WGS) entry which is preliminary data.</text>
</comment>
<dbReference type="Proteomes" id="UP000186922">
    <property type="component" value="Unassembled WGS sequence"/>
</dbReference>
<keyword evidence="2" id="KW-0812">Transmembrane</keyword>
<feature type="transmembrane region" description="Helical" evidence="2">
    <location>
        <begin position="153"/>
        <end position="176"/>
    </location>
</feature>
<evidence type="ECO:0000313" key="3">
    <source>
        <dbReference type="EMBL" id="GAU89132.1"/>
    </source>
</evidence>
<protein>
    <submittedName>
        <fullName evidence="3">Uncharacterized protein</fullName>
    </submittedName>
</protein>